<dbReference type="AlphaFoldDB" id="A0A2N1KWJ8"/>
<comment type="caution">
    <text evidence="1">The sequence shown here is derived from an EMBL/GenBank/DDBJ whole genome shotgun (WGS) entry which is preliminary data.</text>
</comment>
<evidence type="ECO:0000313" key="1">
    <source>
        <dbReference type="EMBL" id="PKK41528.1"/>
    </source>
</evidence>
<organism evidence="1 2">
    <name type="scientific">Rhizophagus irregularis</name>
    <dbReference type="NCBI Taxonomy" id="588596"/>
    <lineage>
        <taxon>Eukaryota</taxon>
        <taxon>Fungi</taxon>
        <taxon>Fungi incertae sedis</taxon>
        <taxon>Mucoromycota</taxon>
        <taxon>Glomeromycotina</taxon>
        <taxon>Glomeromycetes</taxon>
        <taxon>Glomerales</taxon>
        <taxon>Glomeraceae</taxon>
        <taxon>Rhizophagus</taxon>
    </lineage>
</organism>
<reference evidence="1 2" key="1">
    <citation type="submission" date="2016-04" db="EMBL/GenBank/DDBJ databases">
        <title>Genome analyses suggest a sexual origin of heterokaryosis in a supposedly ancient asexual fungus.</title>
        <authorList>
            <person name="Ropars J."/>
            <person name="Sedzielewska K."/>
            <person name="Noel J."/>
            <person name="Charron P."/>
            <person name="Farinelli L."/>
            <person name="Marton T."/>
            <person name="Kruger M."/>
            <person name="Pelin A."/>
            <person name="Brachmann A."/>
            <person name="Corradi N."/>
        </authorList>
    </citation>
    <scope>NUCLEOTIDE SEQUENCE [LARGE SCALE GENOMIC DNA]</scope>
    <source>
        <strain evidence="1 2">C2</strain>
    </source>
</reference>
<proteinExistence type="predicted"/>
<protein>
    <submittedName>
        <fullName evidence="1">Uncharacterized protein</fullName>
    </submittedName>
</protein>
<dbReference type="EMBL" id="LLXL01009819">
    <property type="protein sequence ID" value="PKK41528.1"/>
    <property type="molecule type" value="Genomic_DNA"/>
</dbReference>
<gene>
    <name evidence="1" type="ORF">RhiirC2_804802</name>
</gene>
<name>A0A2N1KWJ8_9GLOM</name>
<sequence length="103" mass="12326">MKEIYDDHCADMKYEQHRINARIKWDTTPDQGEYREDLCDLIIEVTNARHNYGLKLLELSIEVTPEVPPVSEYLPKSEYKNAKREERKLHRNLHKKSAKILKF</sequence>
<reference evidence="1 2" key="2">
    <citation type="submission" date="2017-10" db="EMBL/GenBank/DDBJ databases">
        <title>Extensive intraspecific genome diversity in a model arbuscular mycorrhizal fungus.</title>
        <authorList>
            <person name="Chen E.C.H."/>
            <person name="Morin E."/>
            <person name="Baudet D."/>
            <person name="Noel J."/>
            <person name="Ndikumana S."/>
            <person name="Charron P."/>
            <person name="St-Onge C."/>
            <person name="Giorgi J."/>
            <person name="Grigoriev I.V."/>
            <person name="Roux C."/>
            <person name="Martin F.M."/>
            <person name="Corradi N."/>
        </authorList>
    </citation>
    <scope>NUCLEOTIDE SEQUENCE [LARGE SCALE GENOMIC DNA]</scope>
    <source>
        <strain evidence="1 2">C2</strain>
    </source>
</reference>
<accession>A0A2N1KWJ8</accession>
<evidence type="ECO:0000313" key="2">
    <source>
        <dbReference type="Proteomes" id="UP000233469"/>
    </source>
</evidence>
<dbReference type="Proteomes" id="UP000233469">
    <property type="component" value="Unassembled WGS sequence"/>
</dbReference>